<sequence>MRRPPPPHVGSVGMKIHAEALLFDNDGTLVSSMASVTRCWTTWAQEYGITAEDFGRVELHGRPAVEIVAGLLPADVVPEALARIEQLEVEDVAGGAVLLPCTAALLASPPSPKFSASLEQGGAPIRWAVVTSATRRLGEARLTEAGIRPQNLISADAITRGKPDPEPFLLAAARLGVDPARCVVFEDAPAGLAAGRAAGMTTVALTTTHRAEELVADVVVKDLSAVSAQATAGGVEITTAE</sequence>
<gene>
    <name evidence="1" type="ORF">Sviol_13340</name>
</gene>
<comment type="caution">
    <text evidence="1">The sequence shown here is derived from an EMBL/GenBank/DDBJ whole genome shotgun (WGS) entry which is preliminary data.</text>
</comment>
<dbReference type="InterPro" id="IPR023214">
    <property type="entry name" value="HAD_sf"/>
</dbReference>
<protein>
    <submittedName>
        <fullName evidence="1">Phosphatase</fullName>
    </submittedName>
</protein>
<proteinExistence type="predicted"/>
<keyword evidence="2" id="KW-1185">Reference proteome</keyword>
<dbReference type="InterPro" id="IPR051806">
    <property type="entry name" value="HAD-like_SPP"/>
</dbReference>
<evidence type="ECO:0000313" key="1">
    <source>
        <dbReference type="EMBL" id="GHI36926.1"/>
    </source>
</evidence>
<dbReference type="Proteomes" id="UP001050808">
    <property type="component" value="Unassembled WGS sequence"/>
</dbReference>
<dbReference type="PANTHER" id="PTHR43481:SF4">
    <property type="entry name" value="GLYCEROL-1-PHOSPHATE PHOSPHOHYDROLASE 1-RELATED"/>
    <property type="match status" value="1"/>
</dbReference>
<dbReference type="InterPro" id="IPR036412">
    <property type="entry name" value="HAD-like_sf"/>
</dbReference>
<evidence type="ECO:0000313" key="2">
    <source>
        <dbReference type="Proteomes" id="UP001050808"/>
    </source>
</evidence>
<dbReference type="Gene3D" id="3.40.50.1000">
    <property type="entry name" value="HAD superfamily/HAD-like"/>
    <property type="match status" value="1"/>
</dbReference>
<organism evidence="1 2">
    <name type="scientific">Streptomyces violascens</name>
    <dbReference type="NCBI Taxonomy" id="67381"/>
    <lineage>
        <taxon>Bacteria</taxon>
        <taxon>Bacillati</taxon>
        <taxon>Actinomycetota</taxon>
        <taxon>Actinomycetes</taxon>
        <taxon>Kitasatosporales</taxon>
        <taxon>Streptomycetaceae</taxon>
        <taxon>Streptomyces</taxon>
    </lineage>
</organism>
<dbReference type="PANTHER" id="PTHR43481">
    <property type="entry name" value="FRUCTOSE-1-PHOSPHATE PHOSPHATASE"/>
    <property type="match status" value="1"/>
</dbReference>
<dbReference type="SFLD" id="SFLDS00003">
    <property type="entry name" value="Haloacid_Dehalogenase"/>
    <property type="match status" value="1"/>
</dbReference>
<dbReference type="InterPro" id="IPR006439">
    <property type="entry name" value="HAD-SF_hydro_IA"/>
</dbReference>
<name>A0ABQ3QI13_9ACTN</name>
<dbReference type="EMBL" id="BNDY01000002">
    <property type="protein sequence ID" value="GHI36926.1"/>
    <property type="molecule type" value="Genomic_DNA"/>
</dbReference>
<dbReference type="SFLD" id="SFLDG01129">
    <property type="entry name" value="C1.5:_HAD__Beta-PGM__Phosphata"/>
    <property type="match status" value="1"/>
</dbReference>
<dbReference type="Gene3D" id="1.10.150.240">
    <property type="entry name" value="Putative phosphatase, domain 2"/>
    <property type="match status" value="1"/>
</dbReference>
<accession>A0ABQ3QI13</accession>
<dbReference type="Pfam" id="PF00702">
    <property type="entry name" value="Hydrolase"/>
    <property type="match status" value="1"/>
</dbReference>
<dbReference type="SUPFAM" id="SSF56784">
    <property type="entry name" value="HAD-like"/>
    <property type="match status" value="1"/>
</dbReference>
<reference evidence="1" key="1">
    <citation type="submission" date="2024-05" db="EMBL/GenBank/DDBJ databases">
        <title>Whole genome shotgun sequence of Streptomyces violascens NBRC 12920.</title>
        <authorList>
            <person name="Komaki H."/>
            <person name="Tamura T."/>
        </authorList>
    </citation>
    <scope>NUCLEOTIDE SEQUENCE</scope>
    <source>
        <strain evidence="1">NBRC 12920</strain>
    </source>
</reference>
<dbReference type="InterPro" id="IPR023198">
    <property type="entry name" value="PGP-like_dom2"/>
</dbReference>
<dbReference type="NCBIfam" id="TIGR01509">
    <property type="entry name" value="HAD-SF-IA-v3"/>
    <property type="match status" value="1"/>
</dbReference>